<evidence type="ECO:0000256" key="4">
    <source>
        <dbReference type="ARBA" id="ARBA00023163"/>
    </source>
</evidence>
<reference evidence="8" key="1">
    <citation type="journal article" date="2006" name="Proc. Natl. Acad. Sci. U.S.A.">
        <title>Phylogenetic analysis of the "ECE" (CYC/TB1) clade reveals duplications predating the core eudicots.</title>
        <authorList>
            <person name="Howarth D.G."/>
            <person name="Donoghue M.J."/>
        </authorList>
    </citation>
    <scope>NUCLEOTIDE SEQUENCE</scope>
</reference>
<evidence type="ECO:0000256" key="6">
    <source>
        <dbReference type="SAM" id="MobiDB-lite"/>
    </source>
</evidence>
<feature type="compositionally biased region" description="Low complexity" evidence="6">
    <location>
        <begin position="60"/>
        <end position="75"/>
    </location>
</feature>
<dbReference type="GO" id="GO:0043565">
    <property type="term" value="F:sequence-specific DNA binding"/>
    <property type="evidence" value="ECO:0007669"/>
    <property type="project" value="TreeGrafter"/>
</dbReference>
<dbReference type="InterPro" id="IPR017887">
    <property type="entry name" value="TF_TCP_subgr"/>
</dbReference>
<evidence type="ECO:0000256" key="5">
    <source>
        <dbReference type="ARBA" id="ARBA00023242"/>
    </source>
</evidence>
<feature type="non-terminal residue" evidence="8">
    <location>
        <position position="1"/>
    </location>
</feature>
<evidence type="ECO:0000256" key="1">
    <source>
        <dbReference type="ARBA" id="ARBA00004123"/>
    </source>
</evidence>
<dbReference type="AlphaFoldDB" id="Q19T61"/>
<feature type="compositionally biased region" description="Polar residues" evidence="6">
    <location>
        <begin position="99"/>
        <end position="113"/>
    </location>
</feature>
<proteinExistence type="predicted"/>
<dbReference type="GO" id="GO:0005634">
    <property type="term" value="C:nucleus"/>
    <property type="evidence" value="ECO:0007669"/>
    <property type="project" value="UniProtKB-SubCell"/>
</dbReference>
<evidence type="ECO:0000313" key="8">
    <source>
        <dbReference type="EMBL" id="ABF57687.1"/>
    </source>
</evidence>
<dbReference type="GO" id="GO:0003700">
    <property type="term" value="F:DNA-binding transcription factor activity"/>
    <property type="evidence" value="ECO:0007669"/>
    <property type="project" value="InterPro"/>
</dbReference>
<comment type="subcellular location">
    <subcellularLocation>
        <location evidence="1">Nucleus</location>
    </subcellularLocation>
</comment>
<evidence type="ECO:0000256" key="3">
    <source>
        <dbReference type="ARBA" id="ARBA00023125"/>
    </source>
</evidence>
<accession>Q19T61</accession>
<dbReference type="EMBL" id="DQ462269">
    <property type="protein sequence ID" value="ABF57687.1"/>
    <property type="molecule type" value="Genomic_DNA"/>
</dbReference>
<organism evidence="8">
    <name type="scientific">Persicaria amphibia</name>
    <name type="common">Water smartweed</name>
    <name type="synonym">Polygonum amphibium</name>
    <dbReference type="NCBI Taxonomy" id="254780"/>
    <lineage>
        <taxon>Eukaryota</taxon>
        <taxon>Viridiplantae</taxon>
        <taxon>Streptophyta</taxon>
        <taxon>Embryophyta</taxon>
        <taxon>Tracheophyta</taxon>
        <taxon>Spermatophyta</taxon>
        <taxon>Magnoliopsida</taxon>
        <taxon>eudicotyledons</taxon>
        <taxon>Gunneridae</taxon>
        <taxon>Pentapetalae</taxon>
        <taxon>Caryophyllales</taxon>
        <taxon>Polygonaceae</taxon>
        <taxon>Polygonoideae</taxon>
        <taxon>Persicarieae</taxon>
        <taxon>Persicaria</taxon>
    </lineage>
</organism>
<dbReference type="PANTHER" id="PTHR31072">
    <property type="entry name" value="TRANSCRIPTION FACTOR TCP4-RELATED"/>
    <property type="match status" value="1"/>
</dbReference>
<protein>
    <submittedName>
        <fullName evidence="8">CYCLOIDEA-like</fullName>
    </submittedName>
</protein>
<sequence>QGPRDRRMRLSLQIARKFFDLQDMLGFDKASKTIEWLFAKSKAAIRELTASLPPHQRKGSLMLSSASLSSTSTTTVRIDKDDEKSDVGDVEGNHDQPKSSKSSYSNPTAKESR</sequence>
<feature type="region of interest" description="Disordered" evidence="6">
    <location>
        <begin position="51"/>
        <end position="113"/>
    </location>
</feature>
<keyword evidence="5" id="KW-0539">Nucleus</keyword>
<keyword evidence="4" id="KW-0804">Transcription</keyword>
<gene>
    <name evidence="8" type="primary">CYC</name>
</gene>
<feature type="non-terminal residue" evidence="8">
    <location>
        <position position="113"/>
    </location>
</feature>
<dbReference type="PANTHER" id="PTHR31072:SF93">
    <property type="entry name" value="TRANSCRIPTION FACTOR TCP24"/>
    <property type="match status" value="1"/>
</dbReference>
<name>Q19T61_PERAA</name>
<evidence type="ECO:0000259" key="7">
    <source>
        <dbReference type="PROSITE" id="PS51369"/>
    </source>
</evidence>
<feature type="compositionally biased region" description="Basic and acidic residues" evidence="6">
    <location>
        <begin position="77"/>
        <end position="98"/>
    </location>
</feature>
<dbReference type="Pfam" id="PF03634">
    <property type="entry name" value="TCP"/>
    <property type="match status" value="1"/>
</dbReference>
<dbReference type="GO" id="GO:2000032">
    <property type="term" value="P:regulation of secondary shoot formation"/>
    <property type="evidence" value="ECO:0007669"/>
    <property type="project" value="TreeGrafter"/>
</dbReference>
<evidence type="ECO:0000256" key="2">
    <source>
        <dbReference type="ARBA" id="ARBA00023015"/>
    </source>
</evidence>
<keyword evidence="2" id="KW-0805">Transcription regulation</keyword>
<feature type="domain" description="TCP" evidence="7">
    <location>
        <begin position="1"/>
        <end position="48"/>
    </location>
</feature>
<dbReference type="PROSITE" id="PS51369">
    <property type="entry name" value="TCP"/>
    <property type="match status" value="1"/>
</dbReference>
<dbReference type="InterPro" id="IPR005333">
    <property type="entry name" value="Transcription_factor_TCP"/>
</dbReference>
<keyword evidence="3" id="KW-0238">DNA-binding</keyword>